<evidence type="ECO:0000256" key="4">
    <source>
        <dbReference type="ARBA" id="ARBA00023263"/>
    </source>
</evidence>
<feature type="chain" id="PRO_5030140736" evidence="5">
    <location>
        <begin position="28"/>
        <end position="180"/>
    </location>
</feature>
<feature type="signal peptide" evidence="5">
    <location>
        <begin position="1"/>
        <end position="27"/>
    </location>
</feature>
<evidence type="ECO:0000256" key="1">
    <source>
        <dbReference type="ARBA" id="ARBA00004561"/>
    </source>
</evidence>
<comment type="similarity">
    <text evidence="2">Belongs to the fimbrial protein family.</text>
</comment>
<dbReference type="GO" id="GO:0009289">
    <property type="term" value="C:pilus"/>
    <property type="evidence" value="ECO:0007669"/>
    <property type="project" value="UniProtKB-SubCell"/>
</dbReference>
<dbReference type="Gene3D" id="2.60.40.1090">
    <property type="entry name" value="Fimbrial-type adhesion domain"/>
    <property type="match status" value="1"/>
</dbReference>
<dbReference type="PANTHER" id="PTHR33420:SF3">
    <property type="entry name" value="FIMBRIAL SUBUNIT ELFA"/>
    <property type="match status" value="1"/>
</dbReference>
<dbReference type="InterPro" id="IPR050263">
    <property type="entry name" value="Bact_Fimbrial_Adh_Pro"/>
</dbReference>
<dbReference type="InterPro" id="IPR000259">
    <property type="entry name" value="Adhesion_dom_fimbrial"/>
</dbReference>
<dbReference type="InterPro" id="IPR008966">
    <property type="entry name" value="Adhesion_dom_sf"/>
</dbReference>
<dbReference type="Pfam" id="PF00419">
    <property type="entry name" value="Fimbrial"/>
    <property type="match status" value="1"/>
</dbReference>
<dbReference type="Proteomes" id="UP000839895">
    <property type="component" value="Unassembled WGS sequence"/>
</dbReference>
<dbReference type="InterPro" id="IPR036937">
    <property type="entry name" value="Adhesion_dom_fimbrial_sf"/>
</dbReference>
<reference evidence="7" key="1">
    <citation type="submission" date="2018-05" db="EMBL/GenBank/DDBJ databases">
        <authorList>
            <person name="Ashton P.M."/>
            <person name="Dallman T."/>
            <person name="Nair S."/>
            <person name="De Pinna E."/>
            <person name="Peters T."/>
            <person name="Grant K."/>
        </authorList>
    </citation>
    <scope>NUCLEOTIDE SEQUENCE [LARGE SCALE GENOMIC DNA]</scope>
    <source>
        <strain evidence="7">127535</strain>
    </source>
</reference>
<evidence type="ECO:0000313" key="7">
    <source>
        <dbReference type="EMBL" id="EBU8137058.1"/>
    </source>
</evidence>
<name>A0A5V6NKD0_SALET</name>
<keyword evidence="4" id="KW-0281">Fimbrium</keyword>
<dbReference type="GO" id="GO:0043709">
    <property type="term" value="P:cell adhesion involved in single-species biofilm formation"/>
    <property type="evidence" value="ECO:0007669"/>
    <property type="project" value="TreeGrafter"/>
</dbReference>
<dbReference type="SUPFAM" id="SSF49401">
    <property type="entry name" value="Bacterial adhesins"/>
    <property type="match status" value="1"/>
</dbReference>
<evidence type="ECO:0000256" key="2">
    <source>
        <dbReference type="ARBA" id="ARBA00006671"/>
    </source>
</evidence>
<dbReference type="EMBL" id="AAHDIV010000088">
    <property type="protein sequence ID" value="EBU8137058.1"/>
    <property type="molecule type" value="Genomic_DNA"/>
</dbReference>
<dbReference type="AlphaFoldDB" id="A0A5V6NKD0"/>
<comment type="subcellular location">
    <subcellularLocation>
        <location evidence="1">Fimbrium</location>
    </subcellularLocation>
</comment>
<organism evidence="7">
    <name type="scientific">Salmonella enterica subsp. enterica serovar Poona</name>
    <dbReference type="NCBI Taxonomy" id="436295"/>
    <lineage>
        <taxon>Bacteria</taxon>
        <taxon>Pseudomonadati</taxon>
        <taxon>Pseudomonadota</taxon>
        <taxon>Gammaproteobacteria</taxon>
        <taxon>Enterobacterales</taxon>
        <taxon>Enterobacteriaceae</taxon>
        <taxon>Salmonella</taxon>
    </lineage>
</organism>
<proteinExistence type="inferred from homology"/>
<gene>
    <name evidence="7" type="ORF">DLM27_26145</name>
</gene>
<dbReference type="PANTHER" id="PTHR33420">
    <property type="entry name" value="FIMBRIAL SUBUNIT ELFA-RELATED"/>
    <property type="match status" value="1"/>
</dbReference>
<comment type="caution">
    <text evidence="7">The sequence shown here is derived from an EMBL/GenBank/DDBJ whole genome shotgun (WGS) entry which is preliminary data.</text>
</comment>
<feature type="domain" description="Fimbrial-type adhesion" evidence="6">
    <location>
        <begin position="34"/>
        <end position="177"/>
    </location>
</feature>
<keyword evidence="3 5" id="KW-0732">Signal</keyword>
<evidence type="ECO:0000256" key="5">
    <source>
        <dbReference type="SAM" id="SignalP"/>
    </source>
</evidence>
<accession>A0A5V6NKD0</accession>
<protein>
    <submittedName>
        <fullName evidence="7">Type 1 fimbrial protein</fullName>
    </submittedName>
</protein>
<evidence type="ECO:0000259" key="6">
    <source>
        <dbReference type="Pfam" id="PF00419"/>
    </source>
</evidence>
<evidence type="ECO:0000256" key="3">
    <source>
        <dbReference type="ARBA" id="ARBA00022729"/>
    </source>
</evidence>
<sequence length="180" mass="18269">MRNQMNNCMKLLAIAVLSTAGMSAASAATQGTLTITGNVVDQTCEVDASQLTRTVDLGDITQGAIMAAAQNASVTSKPLTFDVTKCPASTTGVGIKFEYTTDATNTQYLENTGNGKGVLLGITDDTDTLVTPGNVVNAANLNGGNATVNAKVQAYRTAAADADVTAGNIASTATVTVVMN</sequence>